<accession>A0A5C2RQH0</accession>
<dbReference type="AlphaFoldDB" id="A0A5C2RQH0"/>
<evidence type="ECO:0008006" key="3">
    <source>
        <dbReference type="Google" id="ProtNLM"/>
    </source>
</evidence>
<dbReference type="Proteomes" id="UP000313359">
    <property type="component" value="Unassembled WGS sequence"/>
</dbReference>
<protein>
    <recommendedName>
        <fullName evidence="3">HAT C-terminal dimerisation domain-containing protein</fullName>
    </recommendedName>
</protein>
<organism evidence="1 2">
    <name type="scientific">Lentinus tigrinus ALCF2SS1-6</name>
    <dbReference type="NCBI Taxonomy" id="1328759"/>
    <lineage>
        <taxon>Eukaryota</taxon>
        <taxon>Fungi</taxon>
        <taxon>Dikarya</taxon>
        <taxon>Basidiomycota</taxon>
        <taxon>Agaricomycotina</taxon>
        <taxon>Agaricomycetes</taxon>
        <taxon>Polyporales</taxon>
        <taxon>Polyporaceae</taxon>
        <taxon>Lentinus</taxon>
    </lineage>
</organism>
<keyword evidence="2" id="KW-1185">Reference proteome</keyword>
<dbReference type="InterPro" id="IPR012337">
    <property type="entry name" value="RNaseH-like_sf"/>
</dbReference>
<dbReference type="SUPFAM" id="SSF53098">
    <property type="entry name" value="Ribonuclease H-like"/>
    <property type="match status" value="1"/>
</dbReference>
<evidence type="ECO:0000313" key="2">
    <source>
        <dbReference type="Proteomes" id="UP000313359"/>
    </source>
</evidence>
<name>A0A5C2RQH0_9APHY</name>
<dbReference type="EMBL" id="ML122362">
    <property type="protein sequence ID" value="RPD52436.1"/>
    <property type="molecule type" value="Genomic_DNA"/>
</dbReference>
<reference evidence="1" key="1">
    <citation type="journal article" date="2018" name="Genome Biol. Evol.">
        <title>Genomics and development of Lentinus tigrinus, a white-rot wood-decaying mushroom with dimorphic fruiting bodies.</title>
        <authorList>
            <person name="Wu B."/>
            <person name="Xu Z."/>
            <person name="Knudson A."/>
            <person name="Carlson A."/>
            <person name="Chen N."/>
            <person name="Kovaka S."/>
            <person name="LaButti K."/>
            <person name="Lipzen A."/>
            <person name="Pennachio C."/>
            <person name="Riley R."/>
            <person name="Schakwitz W."/>
            <person name="Umezawa K."/>
            <person name="Ohm R.A."/>
            <person name="Grigoriev I.V."/>
            <person name="Nagy L.G."/>
            <person name="Gibbons J."/>
            <person name="Hibbett D."/>
        </authorList>
    </citation>
    <scope>NUCLEOTIDE SEQUENCE [LARGE SCALE GENOMIC DNA]</scope>
    <source>
        <strain evidence="1">ALCF2SS1-6</strain>
    </source>
</reference>
<proteinExistence type="predicted"/>
<evidence type="ECO:0000313" key="1">
    <source>
        <dbReference type="EMBL" id="RPD52436.1"/>
    </source>
</evidence>
<dbReference type="OrthoDB" id="2747112at2759"/>
<sequence length="192" mass="21041">MHPGYKLEHFRNVGWPEEWVTVIKDLIRDEWEKNYKPKPAAPAPAPSDPLPASRNLRRMFSGATATATAGADDPLDVYLKSPVVPQVTDPLEYWNARLASPSDAPLAQFALDFLSVPGKPSCAHHLMLAFTDIFVATSTDVKCAFSRGRLTISCLRHSLADASTRANTVLGSWARIPNLVSETDLTKNIGKS</sequence>
<gene>
    <name evidence="1" type="ORF">L227DRAFT_514794</name>
</gene>